<accession>A0A8H3HNL4</accession>
<proteinExistence type="predicted"/>
<evidence type="ECO:0000313" key="2">
    <source>
        <dbReference type="Proteomes" id="UP000663827"/>
    </source>
</evidence>
<organism evidence="1 2">
    <name type="scientific">Rhizoctonia solani</name>
    <dbReference type="NCBI Taxonomy" id="456999"/>
    <lineage>
        <taxon>Eukaryota</taxon>
        <taxon>Fungi</taxon>
        <taxon>Dikarya</taxon>
        <taxon>Basidiomycota</taxon>
        <taxon>Agaricomycotina</taxon>
        <taxon>Agaricomycetes</taxon>
        <taxon>Cantharellales</taxon>
        <taxon>Ceratobasidiaceae</taxon>
        <taxon>Rhizoctonia</taxon>
    </lineage>
</organism>
<dbReference type="EMBL" id="CAJNJQ010001329">
    <property type="protein sequence ID" value="CAE7133275.1"/>
    <property type="molecule type" value="Genomic_DNA"/>
</dbReference>
<name>A0A8H3HNL4_9AGAM</name>
<sequence>MQFLTHPPCTTIKQWEDAGVALIASLKDYTELCSAIKPQPLDNVMELSDFETRIDTTLEVISDQLLNVRLSLKRARNRLVPSFLRLPGEVASTIFMHFVFDRRPTIAEATECGRDISSRYGYLTAFQEVRLIYSRLRKLLCVCSSWKDALMTEGMFWTIIPCIQVQNSTKFKQAIKHVLPRAGGCKLSLVAGQFSLRNVYNISESLPELLTQYGLRLRAINLSTDNLRMIRDTVTNLPLVGATSVTEISIELNKGLRVAPRLPRDPDYIFPPSYPEQDSFTDTIGTLKAFRISGIYFHWDTMVFSGRLVELQIANITLGYDEAIIPFLHALSSAPGLRDLKIISVTTFRHEGVPFNQHALSNMSVEFPNLRSLLVQKLYFNTLECLLPMIKSVWDCLVLFLNYRCLRTKEEGDRQMRPPRVDRVTNLCKILSPLSLDALTLGHGHDEETWLDMITFQVLLKGLPTLTTLRMHNWIFEGGIWQGLTRPSVAESDSQAHSFAALENLYLNAARLRTCTFPLGDVQRMVASHPLRLVVLGGVRESAPPHAYQDSLLGTDVVTVFEKNVPEFRLVNQLEFLPEYYLDSWQLW</sequence>
<reference evidence="1" key="1">
    <citation type="submission" date="2021-01" db="EMBL/GenBank/DDBJ databases">
        <authorList>
            <person name="Kaushik A."/>
        </authorList>
    </citation>
    <scope>NUCLEOTIDE SEQUENCE</scope>
    <source>
        <strain evidence="1">AG5</strain>
    </source>
</reference>
<gene>
    <name evidence="1" type="ORF">RDB_LOCUS66360</name>
</gene>
<comment type="caution">
    <text evidence="1">The sequence shown here is derived from an EMBL/GenBank/DDBJ whole genome shotgun (WGS) entry which is preliminary data.</text>
</comment>
<dbReference type="AlphaFoldDB" id="A0A8H3HNL4"/>
<evidence type="ECO:0000313" key="1">
    <source>
        <dbReference type="EMBL" id="CAE7133275.1"/>
    </source>
</evidence>
<dbReference type="Proteomes" id="UP000663827">
    <property type="component" value="Unassembled WGS sequence"/>
</dbReference>
<protein>
    <submittedName>
        <fullName evidence="1">Uncharacterized protein</fullName>
    </submittedName>
</protein>